<proteinExistence type="predicted"/>
<dbReference type="AlphaFoldDB" id="F6DM25"/>
<evidence type="ECO:0000313" key="1">
    <source>
        <dbReference type="EMBL" id="AEG59367.1"/>
    </source>
</evidence>
<evidence type="ECO:0008006" key="3">
    <source>
        <dbReference type="Google" id="ProtNLM"/>
    </source>
</evidence>
<dbReference type="EMBL" id="CP002780">
    <property type="protein sequence ID" value="AEG59367.1"/>
    <property type="molecule type" value="Genomic_DNA"/>
</dbReference>
<dbReference type="HOGENOM" id="CLU_069778_0_0_9"/>
<dbReference type="Proteomes" id="UP000009234">
    <property type="component" value="Chromosome"/>
</dbReference>
<dbReference type="OrthoDB" id="1936242at2"/>
<evidence type="ECO:0000313" key="2">
    <source>
        <dbReference type="Proteomes" id="UP000009234"/>
    </source>
</evidence>
<accession>F6DM25</accession>
<dbReference type="RefSeq" id="WP_013841138.1">
    <property type="nucleotide sequence ID" value="NC_015589.1"/>
</dbReference>
<dbReference type="NCBIfam" id="TIGR04387">
    <property type="entry name" value="capsid_maj_N4"/>
    <property type="match status" value="1"/>
</dbReference>
<reference evidence="1 2" key="2">
    <citation type="journal article" date="2012" name="Stand. Genomic Sci.">
        <title>Complete genome sequence of the sulfate-reducing firmicute Desulfotomaculum ruminis type strain (DL(T)).</title>
        <authorList>
            <person name="Spring S."/>
            <person name="Visser M."/>
            <person name="Lu M."/>
            <person name="Copeland A."/>
            <person name="Lapidus A."/>
            <person name="Lucas S."/>
            <person name="Cheng J.F."/>
            <person name="Han C."/>
            <person name="Tapia R."/>
            <person name="Goodwin L.A."/>
            <person name="Pitluck S."/>
            <person name="Ivanova N."/>
            <person name="Land M."/>
            <person name="Hauser L."/>
            <person name="Larimer F."/>
            <person name="Rohde M."/>
            <person name="Goker M."/>
            <person name="Detter J.C."/>
            <person name="Kyrpides N.C."/>
            <person name="Woyke T."/>
            <person name="Schaap P.J."/>
            <person name="Plugge C.M."/>
            <person name="Muyzer G."/>
            <person name="Kuever J."/>
            <person name="Pereira I.A."/>
            <person name="Parshina S.N."/>
            <person name="Bernier-Latmani R."/>
            <person name="Stams A.J."/>
            <person name="Klenk H.P."/>
        </authorList>
    </citation>
    <scope>NUCLEOTIDE SEQUENCE [LARGE SCALE GENOMIC DNA]</scope>
    <source>
        <strain evidence="2">ATCC 23193 / DSM 2154 / NCIB 8452 / DL</strain>
    </source>
</reference>
<name>F6DM25_DESRL</name>
<dbReference type="KEGG" id="dru:Desru_1092"/>
<protein>
    <recommendedName>
        <fullName evidence="3">N4-gp56 family major capsid protein</fullName>
    </recommendedName>
</protein>
<dbReference type="STRING" id="696281.Desru_1092"/>
<reference evidence="2" key="1">
    <citation type="submission" date="2011-05" db="EMBL/GenBank/DDBJ databases">
        <title>Complete sequence of Desulfotomaculum ruminis DSM 2154.</title>
        <authorList>
            <person name="Lucas S."/>
            <person name="Copeland A."/>
            <person name="Lapidus A."/>
            <person name="Cheng J.-F."/>
            <person name="Goodwin L."/>
            <person name="Pitluck S."/>
            <person name="Lu M."/>
            <person name="Detter J.C."/>
            <person name="Han C."/>
            <person name="Tapia R."/>
            <person name="Land M."/>
            <person name="Hauser L."/>
            <person name="Kyrpides N."/>
            <person name="Ivanova N."/>
            <person name="Mikhailova N."/>
            <person name="Pagani I."/>
            <person name="Stams A.J.M."/>
            <person name="Plugge C.M."/>
            <person name="Muyzer G."/>
            <person name="Kuever J."/>
            <person name="Parshina S.N."/>
            <person name="Ivanova A.E."/>
            <person name="Nazina T.N."/>
            <person name="Brambilla E."/>
            <person name="Spring S."/>
            <person name="Klenk H.-P."/>
            <person name="Woyke T."/>
        </authorList>
    </citation>
    <scope>NUCLEOTIDE SEQUENCE [LARGE SCALE GENOMIC DNA]</scope>
    <source>
        <strain evidence="2">ATCC 23193 / DSM 2154 / NCIB 8452 / DL</strain>
    </source>
</reference>
<dbReference type="eggNOG" id="ENOG502ZI7D">
    <property type="taxonomic scope" value="Bacteria"/>
</dbReference>
<dbReference type="Pfam" id="PF25209">
    <property type="entry name" value="Phage_capsid_4"/>
    <property type="match status" value="1"/>
</dbReference>
<organism evidence="1 2">
    <name type="scientific">Desulforamulus ruminis (strain ATCC 23193 / DSM 2154 / NCIMB 8452 / DL)</name>
    <name type="common">Desulfotomaculum ruminis</name>
    <dbReference type="NCBI Taxonomy" id="696281"/>
    <lineage>
        <taxon>Bacteria</taxon>
        <taxon>Bacillati</taxon>
        <taxon>Bacillota</taxon>
        <taxon>Clostridia</taxon>
        <taxon>Eubacteriales</taxon>
        <taxon>Peptococcaceae</taxon>
        <taxon>Desulforamulus</taxon>
    </lineage>
</organism>
<keyword evidence="2" id="KW-1185">Reference proteome</keyword>
<gene>
    <name evidence="1" type="ordered locus">Desru_1092</name>
</gene>
<sequence>MANENIQTYGGLTAQQKTFYDRTLLERLLPKLVWGKWAQKKSMPKREGDTVNFRRFNSLPAATTPLTEGVTPDGSSLDITAVTATTQQYGDYVTVSDKLDFQGIDPVITETTELLGEQGGLTMDTLARNVLTAGTSVQYANGKTARNQLTPADKVTGLEIRKAVRTLRRNKVPTIANGKYIGLITADTEFDLMDDPMWKDVSTYSAKEQIFSGEIGSLYGVKFVRTDNPRVFPAAGAEGADVHCVTIFGKHWYGDVDVNGSKKPETIVKSHGSSGTADPLNQRATVGWKVMAYTCKILNELCGVRIECGATQ</sequence>